<evidence type="ECO:0008006" key="4">
    <source>
        <dbReference type="Google" id="ProtNLM"/>
    </source>
</evidence>
<name>A0AA40D5Z5_9PEZI</name>
<gene>
    <name evidence="2" type="ORF">QBC41DRAFT_368204</name>
</gene>
<comment type="caution">
    <text evidence="2">The sequence shown here is derived from an EMBL/GenBank/DDBJ whole genome shotgun (WGS) entry which is preliminary data.</text>
</comment>
<evidence type="ECO:0000313" key="3">
    <source>
        <dbReference type="Proteomes" id="UP001174997"/>
    </source>
</evidence>
<feature type="region of interest" description="Disordered" evidence="1">
    <location>
        <begin position="207"/>
        <end position="231"/>
    </location>
</feature>
<organism evidence="2 3">
    <name type="scientific">Cercophora samala</name>
    <dbReference type="NCBI Taxonomy" id="330535"/>
    <lineage>
        <taxon>Eukaryota</taxon>
        <taxon>Fungi</taxon>
        <taxon>Dikarya</taxon>
        <taxon>Ascomycota</taxon>
        <taxon>Pezizomycotina</taxon>
        <taxon>Sordariomycetes</taxon>
        <taxon>Sordariomycetidae</taxon>
        <taxon>Sordariales</taxon>
        <taxon>Lasiosphaeriaceae</taxon>
        <taxon>Cercophora</taxon>
    </lineage>
</organism>
<feature type="compositionally biased region" description="Low complexity" evidence="1">
    <location>
        <begin position="219"/>
        <end position="231"/>
    </location>
</feature>
<accession>A0AA40D5Z5</accession>
<reference evidence="2" key="1">
    <citation type="submission" date="2023-06" db="EMBL/GenBank/DDBJ databases">
        <title>Genome-scale phylogeny and comparative genomics of the fungal order Sordariales.</title>
        <authorList>
            <consortium name="Lawrence Berkeley National Laboratory"/>
            <person name="Hensen N."/>
            <person name="Bonometti L."/>
            <person name="Westerberg I."/>
            <person name="Brannstrom I.O."/>
            <person name="Guillou S."/>
            <person name="Cros-Aarteil S."/>
            <person name="Calhoun S."/>
            <person name="Haridas S."/>
            <person name="Kuo A."/>
            <person name="Mondo S."/>
            <person name="Pangilinan J."/>
            <person name="Riley R."/>
            <person name="Labutti K."/>
            <person name="Andreopoulos B."/>
            <person name="Lipzen A."/>
            <person name="Chen C."/>
            <person name="Yanf M."/>
            <person name="Daum C."/>
            <person name="Ng V."/>
            <person name="Clum A."/>
            <person name="Steindorff A."/>
            <person name="Ohm R."/>
            <person name="Martin F."/>
            <person name="Silar P."/>
            <person name="Natvig D."/>
            <person name="Lalanne C."/>
            <person name="Gautier V."/>
            <person name="Ament-Velasquez S.L."/>
            <person name="Kruys A."/>
            <person name="Hutchinson M.I."/>
            <person name="Powell A.J."/>
            <person name="Barry K."/>
            <person name="Miller A.N."/>
            <person name="Grigoriev I.V."/>
            <person name="Debuchy R."/>
            <person name="Gladieux P."/>
            <person name="Thoren M.H."/>
            <person name="Johannesson H."/>
        </authorList>
    </citation>
    <scope>NUCLEOTIDE SEQUENCE</scope>
    <source>
        <strain evidence="2">CBS 307.81</strain>
    </source>
</reference>
<dbReference type="AlphaFoldDB" id="A0AA40D5Z5"/>
<evidence type="ECO:0000313" key="2">
    <source>
        <dbReference type="EMBL" id="KAK0662932.1"/>
    </source>
</evidence>
<keyword evidence="3" id="KW-1185">Reference proteome</keyword>
<proteinExistence type="predicted"/>
<dbReference type="PANTHER" id="PTHR34706">
    <property type="entry name" value="SLR1338 PROTEIN"/>
    <property type="match status" value="1"/>
</dbReference>
<sequence length="231" mass="26009">MQEEGRWGEVREALAAITPICTKYDSNGVDLYFLNARTPEGDPKYYRSIRRSKQIMEIFDKEARPDGWTYTGTRIREILGPYVSNFENAVQSSRRADNTGIKPVNLIVITDGAPSDDPESVIRELARRLDRVDALPHQVGIQFFQVGTDKEAGEALREMDDGLKDVRDMVDTVSFNTLDKRGVKKLTADGLLKVVLGSVNRRLDRIRLEELPPGPQPQSPGGQSSSRYRSR</sequence>
<dbReference type="SUPFAM" id="SSF53300">
    <property type="entry name" value="vWA-like"/>
    <property type="match status" value="1"/>
</dbReference>
<dbReference type="Proteomes" id="UP001174997">
    <property type="component" value="Unassembled WGS sequence"/>
</dbReference>
<protein>
    <recommendedName>
        <fullName evidence="4">VWFA domain-containing protein</fullName>
    </recommendedName>
</protein>
<dbReference type="InterPro" id="IPR036465">
    <property type="entry name" value="vWFA_dom_sf"/>
</dbReference>
<dbReference type="PANTHER" id="PTHR34706:SF1">
    <property type="entry name" value="VWFA DOMAIN-CONTAINING PROTEIN"/>
    <property type="match status" value="1"/>
</dbReference>
<evidence type="ECO:0000256" key="1">
    <source>
        <dbReference type="SAM" id="MobiDB-lite"/>
    </source>
</evidence>
<dbReference type="EMBL" id="JAULSY010000136">
    <property type="protein sequence ID" value="KAK0662932.1"/>
    <property type="molecule type" value="Genomic_DNA"/>
</dbReference>